<comment type="caution">
    <text evidence="1">The sequence shown here is derived from an EMBL/GenBank/DDBJ whole genome shotgun (WGS) entry which is preliminary data.</text>
</comment>
<accession>A0A5C6AJ32</accession>
<keyword evidence="2" id="KW-1185">Reference proteome</keyword>
<evidence type="ECO:0000313" key="2">
    <source>
        <dbReference type="Proteomes" id="UP000317421"/>
    </source>
</evidence>
<evidence type="ECO:0000313" key="1">
    <source>
        <dbReference type="EMBL" id="TWT99410.1"/>
    </source>
</evidence>
<dbReference type="AlphaFoldDB" id="A0A5C6AJ32"/>
<name>A0A5C6AJ32_9BACT</name>
<sequence>MGQKSPLHWVLLRHDCPADYRDGPHWDLMLERDDVSDEAGLATWSLLTLPTAWLASEAATGACDAEVEAMQLDDHRAAYLTYEGPVSGGRGDVHRLASGELLWLSDQDDQVVARLAGDFDGVLTLQRQQTTQWRLLWNVAC</sequence>
<organism evidence="1 2">
    <name type="scientific">Botrimarina colliarenosi</name>
    <dbReference type="NCBI Taxonomy" id="2528001"/>
    <lineage>
        <taxon>Bacteria</taxon>
        <taxon>Pseudomonadati</taxon>
        <taxon>Planctomycetota</taxon>
        <taxon>Planctomycetia</taxon>
        <taxon>Pirellulales</taxon>
        <taxon>Lacipirellulaceae</taxon>
        <taxon>Botrimarina</taxon>
    </lineage>
</organism>
<dbReference type="OrthoDB" id="288736at2"/>
<gene>
    <name evidence="1" type="ORF">Pla108_03470</name>
</gene>
<protein>
    <submittedName>
        <fullName evidence="1">Uncharacterized protein</fullName>
    </submittedName>
</protein>
<reference evidence="1 2" key="1">
    <citation type="submission" date="2019-02" db="EMBL/GenBank/DDBJ databases">
        <title>Deep-cultivation of Planctomycetes and their phenomic and genomic characterization uncovers novel biology.</title>
        <authorList>
            <person name="Wiegand S."/>
            <person name="Jogler M."/>
            <person name="Boedeker C."/>
            <person name="Pinto D."/>
            <person name="Vollmers J."/>
            <person name="Rivas-Marin E."/>
            <person name="Kohn T."/>
            <person name="Peeters S.H."/>
            <person name="Heuer A."/>
            <person name="Rast P."/>
            <person name="Oberbeckmann S."/>
            <person name="Bunk B."/>
            <person name="Jeske O."/>
            <person name="Meyerdierks A."/>
            <person name="Storesund J.E."/>
            <person name="Kallscheuer N."/>
            <person name="Luecker S."/>
            <person name="Lage O.M."/>
            <person name="Pohl T."/>
            <person name="Merkel B.J."/>
            <person name="Hornburger P."/>
            <person name="Mueller R.-W."/>
            <person name="Bruemmer F."/>
            <person name="Labrenz M."/>
            <person name="Spormann A.M."/>
            <person name="Op Den Camp H."/>
            <person name="Overmann J."/>
            <person name="Amann R."/>
            <person name="Jetten M.S.M."/>
            <person name="Mascher T."/>
            <person name="Medema M.H."/>
            <person name="Devos D.P."/>
            <person name="Kaster A.-K."/>
            <person name="Ovreas L."/>
            <person name="Rohde M."/>
            <person name="Galperin M.Y."/>
            <person name="Jogler C."/>
        </authorList>
    </citation>
    <scope>NUCLEOTIDE SEQUENCE [LARGE SCALE GENOMIC DNA]</scope>
    <source>
        <strain evidence="1 2">Pla108</strain>
    </source>
</reference>
<dbReference type="Proteomes" id="UP000317421">
    <property type="component" value="Unassembled WGS sequence"/>
</dbReference>
<dbReference type="EMBL" id="SJPR01000001">
    <property type="protein sequence ID" value="TWT99410.1"/>
    <property type="molecule type" value="Genomic_DNA"/>
</dbReference>
<proteinExistence type="predicted"/>
<dbReference type="RefSeq" id="WP_146442082.1">
    <property type="nucleotide sequence ID" value="NZ_SJPR01000001.1"/>
</dbReference>